<feature type="region of interest" description="Disordered" evidence="1">
    <location>
        <begin position="88"/>
        <end position="116"/>
    </location>
</feature>
<dbReference type="WBParaSite" id="PSAMB.scaffold700size43517.g8132.t1">
    <property type="protein sequence ID" value="PSAMB.scaffold700size43517.g8132.t1"/>
    <property type="gene ID" value="PSAMB.scaffold700size43517.g8132"/>
</dbReference>
<feature type="region of interest" description="Disordered" evidence="1">
    <location>
        <begin position="38"/>
        <end position="63"/>
    </location>
</feature>
<dbReference type="AlphaFoldDB" id="A0A914X8N4"/>
<organism evidence="2 3">
    <name type="scientific">Plectus sambesii</name>
    <dbReference type="NCBI Taxonomy" id="2011161"/>
    <lineage>
        <taxon>Eukaryota</taxon>
        <taxon>Metazoa</taxon>
        <taxon>Ecdysozoa</taxon>
        <taxon>Nematoda</taxon>
        <taxon>Chromadorea</taxon>
        <taxon>Plectida</taxon>
        <taxon>Plectina</taxon>
        <taxon>Plectoidea</taxon>
        <taxon>Plectidae</taxon>
        <taxon>Plectus</taxon>
    </lineage>
</organism>
<feature type="compositionally biased region" description="Polar residues" evidence="1">
    <location>
        <begin position="40"/>
        <end position="50"/>
    </location>
</feature>
<evidence type="ECO:0000256" key="1">
    <source>
        <dbReference type="SAM" id="MobiDB-lite"/>
    </source>
</evidence>
<reference evidence="3" key="1">
    <citation type="submission" date="2022-11" db="UniProtKB">
        <authorList>
            <consortium name="WormBaseParasite"/>
        </authorList>
    </citation>
    <scope>IDENTIFICATION</scope>
</reference>
<keyword evidence="2" id="KW-1185">Reference proteome</keyword>
<evidence type="ECO:0000313" key="2">
    <source>
        <dbReference type="Proteomes" id="UP000887566"/>
    </source>
</evidence>
<protein>
    <submittedName>
        <fullName evidence="3">Uncharacterized protein</fullName>
    </submittedName>
</protein>
<proteinExistence type="predicted"/>
<dbReference type="Proteomes" id="UP000887566">
    <property type="component" value="Unplaced"/>
</dbReference>
<feature type="compositionally biased region" description="Polar residues" evidence="1">
    <location>
        <begin position="91"/>
        <end position="105"/>
    </location>
</feature>
<sequence length="116" mass="12625">MLCPFFERRPAEQWQAGIWQSLRSSFAGSGRRLIALRDSSGAQSNLSTDSGRPPNRCARRRPAGEFGLCARRPTDAPLKPARAIPLKARKTASSSPTPVMTSLAPSLSRLFKQGDS</sequence>
<accession>A0A914X8N4</accession>
<name>A0A914X8N4_9BILA</name>
<evidence type="ECO:0000313" key="3">
    <source>
        <dbReference type="WBParaSite" id="PSAMB.scaffold700size43517.g8132.t1"/>
    </source>
</evidence>